<name>A0A538SFZ8_UNCEI</name>
<keyword evidence="2" id="KW-1003">Cell membrane</keyword>
<dbReference type="AlphaFoldDB" id="A0A538SFZ8"/>
<dbReference type="EMBL" id="VBOT01000102">
    <property type="protein sequence ID" value="TMQ50301.1"/>
    <property type="molecule type" value="Genomic_DNA"/>
</dbReference>
<feature type="transmembrane region" description="Helical" evidence="6">
    <location>
        <begin position="225"/>
        <end position="244"/>
    </location>
</feature>
<dbReference type="GO" id="GO:0005886">
    <property type="term" value="C:plasma membrane"/>
    <property type="evidence" value="ECO:0007669"/>
    <property type="project" value="UniProtKB-SubCell"/>
</dbReference>
<evidence type="ECO:0000256" key="2">
    <source>
        <dbReference type="ARBA" id="ARBA00022475"/>
    </source>
</evidence>
<keyword evidence="3 6" id="KW-0812">Transmembrane</keyword>
<feature type="transmembrane region" description="Helical" evidence="6">
    <location>
        <begin position="330"/>
        <end position="353"/>
    </location>
</feature>
<organism evidence="7 8">
    <name type="scientific">Eiseniibacteriota bacterium</name>
    <dbReference type="NCBI Taxonomy" id="2212470"/>
    <lineage>
        <taxon>Bacteria</taxon>
        <taxon>Candidatus Eiseniibacteriota</taxon>
    </lineage>
</organism>
<feature type="transmembrane region" description="Helical" evidence="6">
    <location>
        <begin position="292"/>
        <end position="310"/>
    </location>
</feature>
<feature type="transmembrane region" description="Helical" evidence="6">
    <location>
        <begin position="256"/>
        <end position="280"/>
    </location>
</feature>
<accession>A0A538SFZ8</accession>
<keyword evidence="5 6" id="KW-0472">Membrane</keyword>
<gene>
    <name evidence="7" type="ORF">E6K73_08015</name>
</gene>
<feature type="transmembrane region" description="Helical" evidence="6">
    <location>
        <begin position="154"/>
        <end position="175"/>
    </location>
</feature>
<comment type="caution">
    <text evidence="7">The sequence shown here is derived from an EMBL/GenBank/DDBJ whole genome shotgun (WGS) entry which is preliminary data.</text>
</comment>
<evidence type="ECO:0000256" key="3">
    <source>
        <dbReference type="ARBA" id="ARBA00022692"/>
    </source>
</evidence>
<comment type="subcellular location">
    <subcellularLocation>
        <location evidence="1">Cell membrane</location>
        <topology evidence="1">Multi-pass membrane protein</topology>
    </subcellularLocation>
</comment>
<sequence>MTEQRTFPARDRRGAACALLVIAALLLPGLAGRARADWGDAGADSVYLIGEFVDPVCIFQHGMQGTLQRQCALVRGRVDQGMWFLDVRHRRLYTVIGQTHWQDPRRGFLESLGDTFAVRGKVWRRDGGAAIAITAAYPYRQQPPARVTWWPWRWAWSVLAGCALLGALYAWALLLRARERPGGEPIEIWRAISFAAGLLIVVVALEGPIHDLSDYYLFSTHMVQHLLLAQLFPPLVLVGLPLWLKRSLLAPRPVAAVWRAAARVPVGFALYTIVLCLWHFPTFYEWMMRDHGVHIVMHLTLMGTALLMWWPVVGAEAAENPLSPPGQMLYLFLLGTPMMAVAALITFADHPLYPWYALAPRFMGMPALDDQRLGGLIMWVPGGLYYWGAMSVVYFRWAARESRSDDPFLIRDAV</sequence>
<feature type="transmembrane region" description="Helical" evidence="6">
    <location>
        <begin position="187"/>
        <end position="205"/>
    </location>
</feature>
<evidence type="ECO:0000313" key="8">
    <source>
        <dbReference type="Proteomes" id="UP000320184"/>
    </source>
</evidence>
<reference evidence="7 8" key="1">
    <citation type="journal article" date="2019" name="Nat. Microbiol.">
        <title>Mediterranean grassland soil C-N compound turnover is dependent on rainfall and depth, and is mediated by genomically divergent microorganisms.</title>
        <authorList>
            <person name="Diamond S."/>
            <person name="Andeer P.F."/>
            <person name="Li Z."/>
            <person name="Crits-Christoph A."/>
            <person name="Burstein D."/>
            <person name="Anantharaman K."/>
            <person name="Lane K.R."/>
            <person name="Thomas B.C."/>
            <person name="Pan C."/>
            <person name="Northen T.R."/>
            <person name="Banfield J.F."/>
        </authorList>
    </citation>
    <scope>NUCLEOTIDE SEQUENCE [LARGE SCALE GENOMIC DNA]</scope>
    <source>
        <strain evidence="7">WS_3</strain>
    </source>
</reference>
<dbReference type="InterPro" id="IPR019108">
    <property type="entry name" value="Caa3_assmbl_CtaG-rel"/>
</dbReference>
<keyword evidence="4 6" id="KW-1133">Transmembrane helix</keyword>
<dbReference type="Proteomes" id="UP000320184">
    <property type="component" value="Unassembled WGS sequence"/>
</dbReference>
<evidence type="ECO:0000256" key="1">
    <source>
        <dbReference type="ARBA" id="ARBA00004651"/>
    </source>
</evidence>
<evidence type="ECO:0000313" key="7">
    <source>
        <dbReference type="EMBL" id="TMQ50301.1"/>
    </source>
</evidence>
<proteinExistence type="predicted"/>
<dbReference type="Pfam" id="PF09678">
    <property type="entry name" value="Caa3_CtaG"/>
    <property type="match status" value="1"/>
</dbReference>
<feature type="transmembrane region" description="Helical" evidence="6">
    <location>
        <begin position="373"/>
        <end position="395"/>
    </location>
</feature>
<evidence type="ECO:0000256" key="4">
    <source>
        <dbReference type="ARBA" id="ARBA00022989"/>
    </source>
</evidence>
<protein>
    <submittedName>
        <fullName evidence="7">Cytochrome c oxidase assembly protein</fullName>
    </submittedName>
</protein>
<evidence type="ECO:0000256" key="6">
    <source>
        <dbReference type="SAM" id="Phobius"/>
    </source>
</evidence>
<evidence type="ECO:0000256" key="5">
    <source>
        <dbReference type="ARBA" id="ARBA00023136"/>
    </source>
</evidence>